<keyword evidence="3" id="KW-1185">Reference proteome</keyword>
<sequence>MHRAPPYGAALALAPDGKLPSSLARNFMRFQTLRHCLLLLALLVLAACHQKEENTAQPGGATPEASVQQSVALIKAGDFAGFWKHALPAADYANLRADWTRPRPGQRPITDEDRARFDQAVKQLTAPNAETTLYDQLKPKLTQMEQQYHDQLPVMIGIGQAILTTGIAQNKTMTENQKQQMRDVLDVLRPWAQQTAWFDQDKAKQAVGVVVASARKLDLKSPDQLQHMDFDTAMNKYSVAFQGIKQLLVIYGLSIDDTLGSVKVSTIGIDHGLAHVKIDYSLLGKPLSTDSQLELVDGRWYSKDLIDSERAQHEQLLHPPAPAASSTAPAPAGSSSTGATLAAKP</sequence>
<feature type="compositionally biased region" description="Low complexity" evidence="1">
    <location>
        <begin position="323"/>
        <end position="345"/>
    </location>
</feature>
<dbReference type="Proteomes" id="UP001156627">
    <property type="component" value="Unassembled WGS sequence"/>
</dbReference>
<evidence type="ECO:0008006" key="4">
    <source>
        <dbReference type="Google" id="ProtNLM"/>
    </source>
</evidence>
<comment type="caution">
    <text evidence="2">The sequence shown here is derived from an EMBL/GenBank/DDBJ whole genome shotgun (WGS) entry which is preliminary data.</text>
</comment>
<reference evidence="3" key="1">
    <citation type="journal article" date="2019" name="Int. J. Syst. Evol. Microbiol.">
        <title>The Global Catalogue of Microorganisms (GCM) 10K type strain sequencing project: providing services to taxonomists for standard genome sequencing and annotation.</title>
        <authorList>
            <consortium name="The Broad Institute Genomics Platform"/>
            <consortium name="The Broad Institute Genome Sequencing Center for Infectious Disease"/>
            <person name="Wu L."/>
            <person name="Ma J."/>
        </authorList>
    </citation>
    <scope>NUCLEOTIDE SEQUENCE [LARGE SCALE GENOMIC DNA]</scope>
    <source>
        <strain evidence="3">NBRC 111981</strain>
    </source>
</reference>
<evidence type="ECO:0000256" key="1">
    <source>
        <dbReference type="SAM" id="MobiDB-lite"/>
    </source>
</evidence>
<gene>
    <name evidence="2" type="ORF">GCM10007898_02440</name>
</gene>
<feature type="region of interest" description="Disordered" evidence="1">
    <location>
        <begin position="311"/>
        <end position="345"/>
    </location>
</feature>
<name>A0ABQ5X6K7_9GAMM</name>
<protein>
    <recommendedName>
        <fullName evidence="4">Lipoprotein</fullName>
    </recommendedName>
</protein>
<proteinExistence type="predicted"/>
<evidence type="ECO:0000313" key="2">
    <source>
        <dbReference type="EMBL" id="GLQ86678.1"/>
    </source>
</evidence>
<organism evidence="2 3">
    <name type="scientific">Dyella flagellata</name>
    <dbReference type="NCBI Taxonomy" id="1867833"/>
    <lineage>
        <taxon>Bacteria</taxon>
        <taxon>Pseudomonadati</taxon>
        <taxon>Pseudomonadota</taxon>
        <taxon>Gammaproteobacteria</taxon>
        <taxon>Lysobacterales</taxon>
        <taxon>Rhodanobacteraceae</taxon>
        <taxon>Dyella</taxon>
    </lineage>
</organism>
<dbReference type="EMBL" id="BSOA01000002">
    <property type="protein sequence ID" value="GLQ86678.1"/>
    <property type="molecule type" value="Genomic_DNA"/>
</dbReference>
<evidence type="ECO:0000313" key="3">
    <source>
        <dbReference type="Proteomes" id="UP001156627"/>
    </source>
</evidence>
<accession>A0ABQ5X6K7</accession>